<dbReference type="Gene3D" id="1.10.357.10">
    <property type="entry name" value="Tetracycline Repressor, domain 2"/>
    <property type="match status" value="1"/>
</dbReference>
<feature type="domain" description="HTH tetR-type" evidence="5">
    <location>
        <begin position="14"/>
        <end position="74"/>
    </location>
</feature>
<dbReference type="KEGG" id="maer:DAI18_04065"/>
<evidence type="ECO:0000259" key="5">
    <source>
        <dbReference type="PROSITE" id="PS50977"/>
    </source>
</evidence>
<keyword evidence="7" id="KW-1185">Reference proteome</keyword>
<evidence type="ECO:0000313" key="6">
    <source>
        <dbReference type="EMBL" id="AVY93310.1"/>
    </source>
</evidence>
<dbReference type="PANTHER" id="PTHR30055">
    <property type="entry name" value="HTH-TYPE TRANSCRIPTIONAL REGULATOR RUTR"/>
    <property type="match status" value="1"/>
</dbReference>
<dbReference type="OrthoDB" id="9809994at2"/>
<reference evidence="6 7" key="1">
    <citation type="submission" date="2018-04" db="EMBL/GenBank/DDBJ databases">
        <title>Denitrifier Microvirgula.</title>
        <authorList>
            <person name="Anderson E."/>
            <person name="Jang J."/>
            <person name="Ishii S."/>
        </authorList>
    </citation>
    <scope>NUCLEOTIDE SEQUENCE [LARGE SCALE GENOMIC DNA]</scope>
    <source>
        <strain evidence="6 7">BE2.4</strain>
    </source>
</reference>
<dbReference type="Pfam" id="PF16859">
    <property type="entry name" value="TetR_C_11"/>
    <property type="match status" value="1"/>
</dbReference>
<dbReference type="STRING" id="1122240.GCA_000620105_00554"/>
<dbReference type="GO" id="GO:0003700">
    <property type="term" value="F:DNA-binding transcription factor activity"/>
    <property type="evidence" value="ECO:0007669"/>
    <property type="project" value="TreeGrafter"/>
</dbReference>
<evidence type="ECO:0000256" key="4">
    <source>
        <dbReference type="PROSITE-ProRule" id="PRU00335"/>
    </source>
</evidence>
<keyword evidence="1" id="KW-0805">Transcription regulation</keyword>
<protein>
    <submittedName>
        <fullName evidence="6">TetR family transcriptional regulator</fullName>
    </submittedName>
</protein>
<accession>A0A2S0P7C9</accession>
<proteinExistence type="predicted"/>
<dbReference type="Gene3D" id="1.10.10.60">
    <property type="entry name" value="Homeodomain-like"/>
    <property type="match status" value="1"/>
</dbReference>
<dbReference type="InterPro" id="IPR011075">
    <property type="entry name" value="TetR_C"/>
</dbReference>
<dbReference type="InterPro" id="IPR009057">
    <property type="entry name" value="Homeodomain-like_sf"/>
</dbReference>
<evidence type="ECO:0000313" key="7">
    <source>
        <dbReference type="Proteomes" id="UP000244173"/>
    </source>
</evidence>
<feature type="DNA-binding region" description="H-T-H motif" evidence="4">
    <location>
        <begin position="37"/>
        <end position="56"/>
    </location>
</feature>
<dbReference type="RefSeq" id="WP_107888798.1">
    <property type="nucleotide sequence ID" value="NZ_CP028519.1"/>
</dbReference>
<dbReference type="PRINTS" id="PR00455">
    <property type="entry name" value="HTHTETR"/>
</dbReference>
<dbReference type="InterPro" id="IPR050109">
    <property type="entry name" value="HTH-type_TetR-like_transc_reg"/>
</dbReference>
<evidence type="ECO:0000256" key="2">
    <source>
        <dbReference type="ARBA" id="ARBA00023125"/>
    </source>
</evidence>
<dbReference type="PROSITE" id="PS50977">
    <property type="entry name" value="HTH_TETR_2"/>
    <property type="match status" value="1"/>
</dbReference>
<dbReference type="GO" id="GO:0000976">
    <property type="term" value="F:transcription cis-regulatory region binding"/>
    <property type="evidence" value="ECO:0007669"/>
    <property type="project" value="TreeGrafter"/>
</dbReference>
<dbReference type="SUPFAM" id="SSF46689">
    <property type="entry name" value="Homeodomain-like"/>
    <property type="match status" value="1"/>
</dbReference>
<sequence>MQNQNGTRWHRRKDARPDEILAAAQILFIEHGYKATKLEDIARAAGVTKGTPYLYFENKAEILKAVVRNGLLANITRLEAAAENGAGPVAAQMRLLMQRWNEDVQASQSSGLVKLMVAEACNFPDLARFYYDEVILRARALLRTLLTRGMASGEFRADLDLDETVQIVLAPLVMALLWEHSFARFEAEPIDMVRHIDHIHDLLTRGLCTRG</sequence>
<dbReference type="AlphaFoldDB" id="A0A2S0P7C9"/>
<dbReference type="InterPro" id="IPR001647">
    <property type="entry name" value="HTH_TetR"/>
</dbReference>
<dbReference type="Proteomes" id="UP000244173">
    <property type="component" value="Chromosome"/>
</dbReference>
<evidence type="ECO:0000256" key="1">
    <source>
        <dbReference type="ARBA" id="ARBA00023015"/>
    </source>
</evidence>
<dbReference type="PANTHER" id="PTHR30055:SF234">
    <property type="entry name" value="HTH-TYPE TRANSCRIPTIONAL REGULATOR BETI"/>
    <property type="match status" value="1"/>
</dbReference>
<keyword evidence="3" id="KW-0804">Transcription</keyword>
<dbReference type="EMBL" id="CP028519">
    <property type="protein sequence ID" value="AVY93310.1"/>
    <property type="molecule type" value="Genomic_DNA"/>
</dbReference>
<gene>
    <name evidence="6" type="ORF">DAI18_04065</name>
</gene>
<name>A0A2S0P7C9_9NEIS</name>
<organism evidence="6 7">
    <name type="scientific">Microvirgula aerodenitrificans</name>
    <dbReference type="NCBI Taxonomy" id="57480"/>
    <lineage>
        <taxon>Bacteria</taxon>
        <taxon>Pseudomonadati</taxon>
        <taxon>Pseudomonadota</taxon>
        <taxon>Betaproteobacteria</taxon>
        <taxon>Neisseriales</taxon>
        <taxon>Aquaspirillaceae</taxon>
        <taxon>Microvirgula</taxon>
    </lineage>
</organism>
<dbReference type="InterPro" id="IPR036271">
    <property type="entry name" value="Tet_transcr_reg_TetR-rel_C_sf"/>
</dbReference>
<evidence type="ECO:0000256" key="3">
    <source>
        <dbReference type="ARBA" id="ARBA00023163"/>
    </source>
</evidence>
<dbReference type="SUPFAM" id="SSF48498">
    <property type="entry name" value="Tetracyclin repressor-like, C-terminal domain"/>
    <property type="match status" value="1"/>
</dbReference>
<dbReference type="Pfam" id="PF00440">
    <property type="entry name" value="TetR_N"/>
    <property type="match status" value="1"/>
</dbReference>
<keyword evidence="2 4" id="KW-0238">DNA-binding</keyword>